<keyword evidence="2" id="KW-0732">Signal</keyword>
<proteinExistence type="predicted"/>
<evidence type="ECO:0000256" key="2">
    <source>
        <dbReference type="SAM" id="SignalP"/>
    </source>
</evidence>
<protein>
    <submittedName>
        <fullName evidence="3">Uncharacterized protein</fullName>
    </submittedName>
</protein>
<gene>
    <name evidence="3" type="ORF">GHT06_022765</name>
</gene>
<evidence type="ECO:0000313" key="3">
    <source>
        <dbReference type="EMBL" id="KAI9552399.1"/>
    </source>
</evidence>
<dbReference type="AlphaFoldDB" id="A0AAD5KI22"/>
<name>A0AAD5KI22_9CRUS</name>
<dbReference type="Proteomes" id="UP000820818">
    <property type="component" value="Linkage Group LG10"/>
</dbReference>
<organism evidence="3 4">
    <name type="scientific">Daphnia sinensis</name>
    <dbReference type="NCBI Taxonomy" id="1820382"/>
    <lineage>
        <taxon>Eukaryota</taxon>
        <taxon>Metazoa</taxon>
        <taxon>Ecdysozoa</taxon>
        <taxon>Arthropoda</taxon>
        <taxon>Crustacea</taxon>
        <taxon>Branchiopoda</taxon>
        <taxon>Diplostraca</taxon>
        <taxon>Cladocera</taxon>
        <taxon>Anomopoda</taxon>
        <taxon>Daphniidae</taxon>
        <taxon>Daphnia</taxon>
        <taxon>Daphnia similis group</taxon>
    </lineage>
</organism>
<accession>A0AAD5KI22</accession>
<feature type="compositionally biased region" description="Acidic residues" evidence="1">
    <location>
        <begin position="65"/>
        <end position="82"/>
    </location>
</feature>
<evidence type="ECO:0000256" key="1">
    <source>
        <dbReference type="SAM" id="MobiDB-lite"/>
    </source>
</evidence>
<reference evidence="3 4" key="1">
    <citation type="submission" date="2022-05" db="EMBL/GenBank/DDBJ databases">
        <title>A multi-omics perspective on studying reproductive biology in Daphnia sinensis.</title>
        <authorList>
            <person name="Jia J."/>
        </authorList>
    </citation>
    <scope>NUCLEOTIDE SEQUENCE [LARGE SCALE GENOMIC DNA]</scope>
    <source>
        <strain evidence="3 4">WSL</strain>
    </source>
</reference>
<feature type="chain" id="PRO_5041960459" evidence="2">
    <location>
        <begin position="33"/>
        <end position="114"/>
    </location>
</feature>
<keyword evidence="4" id="KW-1185">Reference proteome</keyword>
<feature type="compositionally biased region" description="Polar residues" evidence="1">
    <location>
        <begin position="41"/>
        <end position="56"/>
    </location>
</feature>
<evidence type="ECO:0000313" key="4">
    <source>
        <dbReference type="Proteomes" id="UP000820818"/>
    </source>
</evidence>
<dbReference type="EMBL" id="WJBH02000010">
    <property type="protein sequence ID" value="KAI9552399.1"/>
    <property type="molecule type" value="Genomic_DNA"/>
</dbReference>
<feature type="region of interest" description="Disordered" evidence="1">
    <location>
        <begin position="41"/>
        <end position="87"/>
    </location>
</feature>
<comment type="caution">
    <text evidence="3">The sequence shown here is derived from an EMBL/GenBank/DDBJ whole genome shotgun (WGS) entry which is preliminary data.</text>
</comment>
<feature type="signal peptide" evidence="2">
    <location>
        <begin position="1"/>
        <end position="32"/>
    </location>
</feature>
<sequence>MTRGTKLLSNHVSNKVWICLFLTTVWSSIVCSLPNEKRSSVETTISGANSSPVITTESDRPSTDDLIDYDFDTGDDDNDDDGPNTAMVQSISPYQTIPSLSCIILPIFLCVVVK</sequence>